<feature type="domain" description="PAC" evidence="21">
    <location>
        <begin position="597"/>
        <end position="649"/>
    </location>
</feature>
<dbReference type="InterPro" id="IPR000700">
    <property type="entry name" value="PAS-assoc_C"/>
</dbReference>
<feature type="domain" description="PAS" evidence="20">
    <location>
        <begin position="523"/>
        <end position="594"/>
    </location>
</feature>
<dbReference type="Proteomes" id="UP000243217">
    <property type="component" value="Unassembled WGS sequence"/>
</dbReference>
<dbReference type="PANTHER" id="PTHR43047:SF72">
    <property type="entry name" value="OSMOSENSING HISTIDINE PROTEIN KINASE SLN1"/>
    <property type="match status" value="1"/>
</dbReference>
<feature type="domain" description="Histidine kinase" evidence="18">
    <location>
        <begin position="893"/>
        <end position="1118"/>
    </location>
</feature>
<dbReference type="SMART" id="SM00387">
    <property type="entry name" value="HATPase_c"/>
    <property type="match status" value="1"/>
</dbReference>
<dbReference type="InterPro" id="IPR011006">
    <property type="entry name" value="CheY-like_superfamily"/>
</dbReference>
<keyword evidence="13" id="KW-0472">Membrane</keyword>
<reference evidence="23 24" key="1">
    <citation type="journal article" date="2014" name="Genome Biol. Evol.">
        <title>The secreted proteins of Achlya hypogyna and Thraustotheca clavata identify the ancestral oomycete secretome and reveal gene acquisitions by horizontal gene transfer.</title>
        <authorList>
            <person name="Misner I."/>
            <person name="Blouin N."/>
            <person name="Leonard G."/>
            <person name="Richards T.A."/>
            <person name="Lane C.E."/>
        </authorList>
    </citation>
    <scope>NUCLEOTIDE SEQUENCE [LARGE SCALE GENOMIC DNA]</scope>
    <source>
        <strain evidence="23 24">ATCC 34112</strain>
    </source>
</reference>
<dbReference type="InterPro" id="IPR005467">
    <property type="entry name" value="His_kinase_dom"/>
</dbReference>
<evidence type="ECO:0000259" key="19">
    <source>
        <dbReference type="PROSITE" id="PS50110"/>
    </source>
</evidence>
<dbReference type="CDD" id="cd00088">
    <property type="entry name" value="HPT"/>
    <property type="match status" value="1"/>
</dbReference>
<dbReference type="SUPFAM" id="SSF55785">
    <property type="entry name" value="PYP-like sensor domain (PAS domain)"/>
    <property type="match status" value="7"/>
</dbReference>
<keyword evidence="8" id="KW-0808">Transferase</keyword>
<evidence type="ECO:0000313" key="23">
    <source>
        <dbReference type="EMBL" id="OQS02902.1"/>
    </source>
</evidence>
<evidence type="ECO:0000256" key="11">
    <source>
        <dbReference type="ARBA" id="ARBA00022840"/>
    </source>
</evidence>
<evidence type="ECO:0000259" key="21">
    <source>
        <dbReference type="PROSITE" id="PS50113"/>
    </source>
</evidence>
<dbReference type="SUPFAM" id="SSF55874">
    <property type="entry name" value="ATPase domain of HSP90 chaperone/DNA topoisomerase II/histidine kinase"/>
    <property type="match status" value="1"/>
</dbReference>
<dbReference type="InterPro" id="IPR000014">
    <property type="entry name" value="PAS"/>
</dbReference>
<dbReference type="SMART" id="SM00448">
    <property type="entry name" value="REC"/>
    <property type="match status" value="1"/>
</dbReference>
<feature type="domain" description="PAS" evidence="20">
    <location>
        <begin position="162"/>
        <end position="233"/>
    </location>
</feature>
<dbReference type="Gene3D" id="3.40.50.2300">
    <property type="match status" value="1"/>
</dbReference>
<dbReference type="CDD" id="cd00082">
    <property type="entry name" value="HisKA"/>
    <property type="match status" value="1"/>
</dbReference>
<dbReference type="InterPro" id="IPR003661">
    <property type="entry name" value="HisK_dim/P_dom"/>
</dbReference>
<keyword evidence="7 16" id="KW-0597">Phosphoprotein</keyword>
<dbReference type="FunFam" id="3.30.450.20:FF:000077">
    <property type="entry name" value="Hybrid signal transduction histidine kinase"/>
    <property type="match status" value="1"/>
</dbReference>
<dbReference type="GO" id="GO:0006355">
    <property type="term" value="P:regulation of DNA-templated transcription"/>
    <property type="evidence" value="ECO:0007669"/>
    <property type="project" value="InterPro"/>
</dbReference>
<dbReference type="PRINTS" id="PR01033">
    <property type="entry name" value="PHYTOCHROME"/>
</dbReference>
<name>A0A1V9ZY03_9STRA</name>
<evidence type="ECO:0000256" key="6">
    <source>
        <dbReference type="ARBA" id="ARBA00022519"/>
    </source>
</evidence>
<proteinExistence type="predicted"/>
<evidence type="ECO:0000256" key="7">
    <source>
        <dbReference type="ARBA" id="ARBA00022553"/>
    </source>
</evidence>
<evidence type="ECO:0000256" key="17">
    <source>
        <dbReference type="SAM" id="MobiDB-lite"/>
    </source>
</evidence>
<dbReference type="Gene3D" id="1.10.287.130">
    <property type="match status" value="1"/>
</dbReference>
<comment type="catalytic activity">
    <reaction evidence="1">
        <text>ATP + protein L-histidine = ADP + protein N-phospho-L-histidine.</text>
        <dbReference type="EC" id="2.7.13.3"/>
    </reaction>
</comment>
<evidence type="ECO:0000256" key="8">
    <source>
        <dbReference type="ARBA" id="ARBA00022679"/>
    </source>
</evidence>
<dbReference type="SUPFAM" id="SSF47226">
    <property type="entry name" value="Histidine-containing phosphotransfer domain, HPT domain"/>
    <property type="match status" value="1"/>
</dbReference>
<keyword evidence="11" id="KW-0067">ATP-binding</keyword>
<evidence type="ECO:0000256" key="2">
    <source>
        <dbReference type="ARBA" id="ARBA00004429"/>
    </source>
</evidence>
<dbReference type="CDD" id="cd17546">
    <property type="entry name" value="REC_hyHK_CKI1_RcsC-like"/>
    <property type="match status" value="1"/>
</dbReference>
<dbReference type="InterPro" id="IPR001610">
    <property type="entry name" value="PAC"/>
</dbReference>
<gene>
    <name evidence="23" type="ORF">THRCLA_04771</name>
</gene>
<feature type="domain" description="PAC" evidence="21">
    <location>
        <begin position="717"/>
        <end position="769"/>
    </location>
</feature>
<dbReference type="Gene3D" id="3.30.450.20">
    <property type="entry name" value="PAS domain"/>
    <property type="match status" value="7"/>
</dbReference>
<evidence type="ECO:0000256" key="9">
    <source>
        <dbReference type="ARBA" id="ARBA00022692"/>
    </source>
</evidence>
<dbReference type="SUPFAM" id="SSF52172">
    <property type="entry name" value="CheY-like"/>
    <property type="match status" value="1"/>
</dbReference>
<dbReference type="EC" id="2.7.13.3" evidence="4"/>
<dbReference type="Pfam" id="PF00989">
    <property type="entry name" value="PAS"/>
    <property type="match status" value="6"/>
</dbReference>
<dbReference type="GO" id="GO:0000155">
    <property type="term" value="F:phosphorelay sensor kinase activity"/>
    <property type="evidence" value="ECO:0007669"/>
    <property type="project" value="InterPro"/>
</dbReference>
<feature type="domain" description="PAC" evidence="21">
    <location>
        <begin position="357"/>
        <end position="409"/>
    </location>
</feature>
<keyword evidence="9" id="KW-0812">Transmembrane</keyword>
<dbReference type="InterPro" id="IPR003594">
    <property type="entry name" value="HATPase_dom"/>
</dbReference>
<evidence type="ECO:0000256" key="1">
    <source>
        <dbReference type="ARBA" id="ARBA00000085"/>
    </source>
</evidence>
<evidence type="ECO:0000256" key="14">
    <source>
        <dbReference type="ARBA" id="ARBA00023170"/>
    </source>
</evidence>
<dbReference type="InterPro" id="IPR001789">
    <property type="entry name" value="Sig_transdc_resp-reg_receiver"/>
</dbReference>
<keyword evidence="5" id="KW-1003">Cell membrane</keyword>
<feature type="domain" description="PAS" evidence="20">
    <location>
        <begin position="403"/>
        <end position="474"/>
    </location>
</feature>
<feature type="region of interest" description="Disordered" evidence="17">
    <location>
        <begin position="1"/>
        <end position="24"/>
    </location>
</feature>
<dbReference type="PROSITE" id="PS50110">
    <property type="entry name" value="RESPONSE_REGULATORY"/>
    <property type="match status" value="1"/>
</dbReference>
<keyword evidence="24" id="KW-1185">Reference proteome</keyword>
<dbReference type="Pfam" id="PF08448">
    <property type="entry name" value="PAS_4"/>
    <property type="match status" value="1"/>
</dbReference>
<evidence type="ECO:0000256" key="16">
    <source>
        <dbReference type="PROSITE-ProRule" id="PRU00169"/>
    </source>
</evidence>
<evidence type="ECO:0000256" key="3">
    <source>
        <dbReference type="ARBA" id="ARBA00011738"/>
    </source>
</evidence>
<dbReference type="InterPro" id="IPR036097">
    <property type="entry name" value="HisK_dim/P_sf"/>
</dbReference>
<accession>A0A1V9ZY03</accession>
<dbReference type="SMART" id="SM00388">
    <property type="entry name" value="HisKA"/>
    <property type="match status" value="1"/>
</dbReference>
<sequence length="1681" mass="186846">MEQRKSWSSHRRGSSQVSDVDGSQYTPSVDYEAIVEAMGSIVFELDGEGVINYMNHRAERVLDCYASNIVGTRFVDSFMPASVSDIPSNTTYRANIERHIQEVLDSAETVVFQCGLKTCGSPSILIDMLISAAPRFDCQRNVLGCVLVGTDVTNHASEKISSEHVYSRILERANAPIFGVDTHGKINIWNKKAAEITQYAPEEVMGLDLVDTFISPDYRQAVGAVLSEALNGIETANFEFLLDTKSGTRQVAILLNATSRYDEVGNVVGVVGIGQDITDRVAQEQEYARLIDKANAPIFGVDEKLRVNIWNRKIAEITQYSIVEVMGENIVDKFISEDYRPLVSHVLSQALKGYETADFEVPLVTKTGRKVNILLNATSRFDQMGCIIGVVGIGQDITDRIAQEQEYTRLIDTANAPIFGVDQNGLVNIWNKKAAEITQYTQKEVMGQNLVEKFISEDYRKAVGYVLSKALNGVETANFEFPLITKTDRRVEILLNATPRYNELGKVMGMVGIGQDITDRIAQEQEYTRLIDKANAPIFGVDQHGSVNIWNKKAAEITQYTQDEAMAENLVDKFISEDYRFLVSEVFSKALKGIETANFEFPLVTKADRRVQILLNATPRYNELGDVIGVVGIGQDITERIAQEQEYSRLIDTANAPIFGVDKNMRVNIWNKKAAQITHYSIAEVMGENLVETFISPEYRPIVADVLSKALNGIQTANFEFPLITRPGSRIEILLNATPRNDLHGNIVGVVGIGQDITDRISQEHEYFRLIDSANAPIFGVDTQGKINEWNQKIEEITGYKKASILGMSLVDTFIIPESREQVRHLLNEALLGLDVGEMELPILTKIGTFLLLLVNASSKKDFHGNIRGVIGVGQDYTARKQMEAAKVNFLASFSHELRTPLNGVLGMLELLKEQKLGDVPSRYVHMAYVSGSLLLNLINDILDLSKIEAGHLEIQSAPFQLEDLLDYTIELFKFKAHERGLKLSVVRGNNVPEVVIGDVIRLRQILLNLLSNAIKFTVKGSITVKCTVVQATPEMDKTQRKLLFQVIDTGVGMNAEEKSRLFSLFTKLERTRKNNPTGSGLGLAICKQLVELMDGQIDVDSELGVGSTFFFSVIVRLAPDDFIAKMDAMKASALLAVSPSHHGRKNRATTMDSIVVQPPSVPKQARILVVEDNDFNWEVVKCFLQDDDHYLQWETNGQLAVDAYIAHHDTFDLVFMDCEMPVMDGYTATQAIRQFELENGLDRIPILGLTAYAMSGDREKCLEAGMDEFIVKPIAKSSLLKTISYWMRRRYIPSLRITEPRFVLADSSSISDIGPSPVGSMDEPAVLLSSSRRTPSTPQRNSHLLPASNHTQELDLVRAISDLELEDPMMMGRHRMLNTTYEDQTSMTIDGAIGGNSLTITSNSGGSTKPAGSSMFSLGNPQRASFTTSSFTRASPLQKMMQDGLSSPITSKTFGPFNETNRSITPPHRKHTSNSLPDVTKLEFKTEVAQDWQNWREQSVASSRNLMDEKDNPLFNSPHPSDAPPAHVSSAAVLEIEIPEGDPVDYSLGVSQCGGNEELFISLLGKYSLGLDIAVHRLDEAYNSKDLYALRREAHSLKGSSAYVAAMRVSKAAYRVQVCAEQMLTDQPDMQLYLSSYEFLQDELRALKGYLRRNFSFHQPSMSMANSKLDTKGTTPCNVM</sequence>
<dbReference type="PROSITE" id="PS50894">
    <property type="entry name" value="HPT"/>
    <property type="match status" value="1"/>
</dbReference>
<dbReference type="SMART" id="SM00086">
    <property type="entry name" value="PAC"/>
    <property type="match status" value="7"/>
</dbReference>
<dbReference type="STRING" id="74557.A0A1V9ZY03"/>
<protein>
    <recommendedName>
        <fullName evidence="4">histidine kinase</fullName>
        <ecNumber evidence="4">2.7.13.3</ecNumber>
    </recommendedName>
</protein>
<feature type="domain" description="PAS" evidence="20">
    <location>
        <begin position="643"/>
        <end position="714"/>
    </location>
</feature>
<dbReference type="GO" id="GO:0009927">
    <property type="term" value="F:histidine phosphotransfer kinase activity"/>
    <property type="evidence" value="ECO:0007669"/>
    <property type="project" value="TreeGrafter"/>
</dbReference>
<dbReference type="CDD" id="cd16922">
    <property type="entry name" value="HATPase_EvgS-ArcB-TorS-like"/>
    <property type="match status" value="1"/>
</dbReference>
<dbReference type="GO" id="GO:0009584">
    <property type="term" value="P:detection of visible light"/>
    <property type="evidence" value="ECO:0007669"/>
    <property type="project" value="InterPro"/>
</dbReference>
<dbReference type="Pfam" id="PF00512">
    <property type="entry name" value="HisKA"/>
    <property type="match status" value="1"/>
</dbReference>
<feature type="modified residue" description="Phosphohistidine" evidence="15">
    <location>
        <position position="1596"/>
    </location>
</feature>
<dbReference type="InterPro" id="IPR035965">
    <property type="entry name" value="PAS-like_dom_sf"/>
</dbReference>
<dbReference type="InterPro" id="IPR036641">
    <property type="entry name" value="HPT_dom_sf"/>
</dbReference>
<dbReference type="Pfam" id="PF00072">
    <property type="entry name" value="Response_reg"/>
    <property type="match status" value="1"/>
</dbReference>
<evidence type="ECO:0000259" key="22">
    <source>
        <dbReference type="PROSITE" id="PS50894"/>
    </source>
</evidence>
<dbReference type="InterPro" id="IPR001294">
    <property type="entry name" value="Phytochrome"/>
</dbReference>
<dbReference type="InterPro" id="IPR008207">
    <property type="entry name" value="Sig_transdc_His_kin_Hpt_dom"/>
</dbReference>
<dbReference type="OrthoDB" id="287671at2759"/>
<feature type="domain" description="Response regulatory" evidence="19">
    <location>
        <begin position="1167"/>
        <end position="1288"/>
    </location>
</feature>
<dbReference type="PROSITE" id="PS50113">
    <property type="entry name" value="PAC"/>
    <property type="match status" value="6"/>
</dbReference>
<dbReference type="Pfam" id="PF02518">
    <property type="entry name" value="HATPase_c"/>
    <property type="match status" value="1"/>
</dbReference>
<dbReference type="CDD" id="cd00130">
    <property type="entry name" value="PAS"/>
    <property type="match status" value="6"/>
</dbReference>
<dbReference type="InterPro" id="IPR013656">
    <property type="entry name" value="PAS_4"/>
</dbReference>
<dbReference type="Gene3D" id="3.30.565.10">
    <property type="entry name" value="Histidine kinase-like ATPase, C-terminal domain"/>
    <property type="match status" value="1"/>
</dbReference>
<dbReference type="NCBIfam" id="TIGR00229">
    <property type="entry name" value="sensory_box"/>
    <property type="match status" value="6"/>
</dbReference>
<dbReference type="InterPro" id="IPR036890">
    <property type="entry name" value="HATPase_C_sf"/>
</dbReference>
<feature type="domain" description="PAC" evidence="21">
    <location>
        <begin position="837"/>
        <end position="889"/>
    </location>
</feature>
<keyword evidence="10 23" id="KW-0418">Kinase</keyword>
<evidence type="ECO:0000256" key="12">
    <source>
        <dbReference type="ARBA" id="ARBA00022989"/>
    </source>
</evidence>
<evidence type="ECO:0000256" key="4">
    <source>
        <dbReference type="ARBA" id="ARBA00012438"/>
    </source>
</evidence>
<evidence type="ECO:0000259" key="20">
    <source>
        <dbReference type="PROSITE" id="PS50112"/>
    </source>
</evidence>
<dbReference type="PROSITE" id="PS50109">
    <property type="entry name" value="HIS_KIN"/>
    <property type="match status" value="1"/>
</dbReference>
<comment type="subunit">
    <text evidence="3">Homodimer.</text>
</comment>
<dbReference type="GO" id="GO:0005886">
    <property type="term" value="C:plasma membrane"/>
    <property type="evidence" value="ECO:0007669"/>
    <property type="project" value="UniProtKB-SubCell"/>
</dbReference>
<evidence type="ECO:0000256" key="10">
    <source>
        <dbReference type="ARBA" id="ARBA00022777"/>
    </source>
</evidence>
<evidence type="ECO:0000259" key="18">
    <source>
        <dbReference type="PROSITE" id="PS50109"/>
    </source>
</evidence>
<feature type="domain" description="HPt" evidence="22">
    <location>
        <begin position="1557"/>
        <end position="1648"/>
    </location>
</feature>
<feature type="compositionally biased region" description="Polar residues" evidence="17">
    <location>
        <begin position="14"/>
        <end position="24"/>
    </location>
</feature>
<evidence type="ECO:0000313" key="24">
    <source>
        <dbReference type="Proteomes" id="UP000243217"/>
    </source>
</evidence>
<keyword evidence="12" id="KW-1133">Transmembrane helix</keyword>
<organism evidence="23 24">
    <name type="scientific">Thraustotheca clavata</name>
    <dbReference type="NCBI Taxonomy" id="74557"/>
    <lineage>
        <taxon>Eukaryota</taxon>
        <taxon>Sar</taxon>
        <taxon>Stramenopiles</taxon>
        <taxon>Oomycota</taxon>
        <taxon>Saprolegniomycetes</taxon>
        <taxon>Saprolegniales</taxon>
        <taxon>Achlyaceae</taxon>
        <taxon>Thraustotheca</taxon>
    </lineage>
</organism>
<dbReference type="PANTHER" id="PTHR43047">
    <property type="entry name" value="TWO-COMPONENT HISTIDINE PROTEIN KINASE"/>
    <property type="match status" value="1"/>
</dbReference>
<feature type="domain" description="PAC" evidence="21">
    <location>
        <begin position="477"/>
        <end position="529"/>
    </location>
</feature>
<feature type="domain" description="PAC" evidence="21">
    <location>
        <begin position="236"/>
        <end position="289"/>
    </location>
</feature>
<dbReference type="FunFam" id="3.30.450.20:FF:000011">
    <property type="entry name" value="Hybrid signal transduction histidine kinase"/>
    <property type="match status" value="5"/>
</dbReference>
<feature type="modified residue" description="4-aspartylphosphate" evidence="16">
    <location>
        <position position="1218"/>
    </location>
</feature>
<keyword evidence="14" id="KW-0675">Receptor</keyword>
<evidence type="ECO:0000256" key="13">
    <source>
        <dbReference type="ARBA" id="ARBA00023136"/>
    </source>
</evidence>
<comment type="caution">
    <text evidence="23">The sequence shown here is derived from an EMBL/GenBank/DDBJ whole genome shotgun (WGS) entry which is preliminary data.</text>
</comment>
<feature type="domain" description="PAS" evidence="20">
    <location>
        <begin position="763"/>
        <end position="834"/>
    </location>
</feature>
<dbReference type="EMBL" id="JNBS01001059">
    <property type="protein sequence ID" value="OQS02902.1"/>
    <property type="molecule type" value="Genomic_DNA"/>
</dbReference>
<comment type="subcellular location">
    <subcellularLocation>
        <location evidence="2">Cell inner membrane</location>
        <topology evidence="2">Multi-pass membrane protein</topology>
    </subcellularLocation>
</comment>
<dbReference type="SMART" id="SM00091">
    <property type="entry name" value="PAS"/>
    <property type="match status" value="7"/>
</dbReference>
<dbReference type="Gene3D" id="1.20.120.160">
    <property type="entry name" value="HPT domain"/>
    <property type="match status" value="1"/>
</dbReference>
<dbReference type="SUPFAM" id="SSF47384">
    <property type="entry name" value="Homodimeric domain of signal transducing histidine kinase"/>
    <property type="match status" value="1"/>
</dbReference>
<keyword evidence="11" id="KW-0547">Nucleotide-binding</keyword>
<keyword evidence="6" id="KW-0997">Cell inner membrane</keyword>
<dbReference type="FunFam" id="3.30.565.10:FF:000010">
    <property type="entry name" value="Sensor histidine kinase RcsC"/>
    <property type="match status" value="1"/>
</dbReference>
<evidence type="ECO:0000256" key="5">
    <source>
        <dbReference type="ARBA" id="ARBA00022475"/>
    </source>
</evidence>
<dbReference type="PROSITE" id="PS50112">
    <property type="entry name" value="PAS"/>
    <property type="match status" value="6"/>
</dbReference>
<dbReference type="InterPro" id="IPR013767">
    <property type="entry name" value="PAS_fold"/>
</dbReference>
<feature type="domain" description="PAS" evidence="20">
    <location>
        <begin position="283"/>
        <end position="354"/>
    </location>
</feature>
<dbReference type="Pfam" id="PF01627">
    <property type="entry name" value="Hpt"/>
    <property type="match status" value="1"/>
</dbReference>
<evidence type="ECO:0000256" key="15">
    <source>
        <dbReference type="PROSITE-ProRule" id="PRU00110"/>
    </source>
</evidence>